<evidence type="ECO:0000313" key="3">
    <source>
        <dbReference type="EMBL" id="KAK5633820.1"/>
    </source>
</evidence>
<feature type="signal peptide" evidence="2">
    <location>
        <begin position="1"/>
        <end position="16"/>
    </location>
</feature>
<comment type="caution">
    <text evidence="3">The sequence shown here is derived from an EMBL/GenBank/DDBJ whole genome shotgun (WGS) entry which is preliminary data.</text>
</comment>
<reference evidence="3 4" key="1">
    <citation type="submission" date="2023-10" db="EMBL/GenBank/DDBJ databases">
        <title>Draft genome sequence of Xylaria bambusicola isolate GMP-LS, the root and basal stem rot pathogen of sugarcane in Indonesia.</title>
        <authorList>
            <person name="Selvaraj P."/>
            <person name="Muralishankar V."/>
            <person name="Muruganantham S."/>
            <person name="Sp S."/>
            <person name="Haryani S."/>
            <person name="Lau K.J.X."/>
            <person name="Naqvi N.I."/>
        </authorList>
    </citation>
    <scope>NUCLEOTIDE SEQUENCE [LARGE SCALE GENOMIC DNA]</scope>
    <source>
        <strain evidence="3">GMP-LS</strain>
    </source>
</reference>
<evidence type="ECO:0000313" key="4">
    <source>
        <dbReference type="Proteomes" id="UP001305414"/>
    </source>
</evidence>
<feature type="region of interest" description="Disordered" evidence="1">
    <location>
        <begin position="279"/>
        <end position="341"/>
    </location>
</feature>
<keyword evidence="4" id="KW-1185">Reference proteome</keyword>
<feature type="chain" id="PRO_5042936592" description="Signal peptide-containing protein" evidence="2">
    <location>
        <begin position="17"/>
        <end position="375"/>
    </location>
</feature>
<feature type="compositionally biased region" description="Low complexity" evidence="1">
    <location>
        <begin position="292"/>
        <end position="308"/>
    </location>
</feature>
<evidence type="ECO:0000256" key="2">
    <source>
        <dbReference type="SAM" id="SignalP"/>
    </source>
</evidence>
<gene>
    <name evidence="3" type="ORF">RRF57_009534</name>
</gene>
<dbReference type="AlphaFoldDB" id="A0AAN7UJS8"/>
<accession>A0AAN7UJS8</accession>
<organism evidence="3 4">
    <name type="scientific">Xylaria bambusicola</name>
    <dbReference type="NCBI Taxonomy" id="326684"/>
    <lineage>
        <taxon>Eukaryota</taxon>
        <taxon>Fungi</taxon>
        <taxon>Dikarya</taxon>
        <taxon>Ascomycota</taxon>
        <taxon>Pezizomycotina</taxon>
        <taxon>Sordariomycetes</taxon>
        <taxon>Xylariomycetidae</taxon>
        <taxon>Xylariales</taxon>
        <taxon>Xylariaceae</taxon>
        <taxon>Xylaria</taxon>
    </lineage>
</organism>
<feature type="region of interest" description="Disordered" evidence="1">
    <location>
        <begin position="122"/>
        <end position="156"/>
    </location>
</feature>
<feature type="compositionally biased region" description="Polar residues" evidence="1">
    <location>
        <begin position="123"/>
        <end position="138"/>
    </location>
</feature>
<name>A0AAN7UJS8_9PEZI</name>
<evidence type="ECO:0008006" key="5">
    <source>
        <dbReference type="Google" id="ProtNLM"/>
    </source>
</evidence>
<sequence length="375" mass="41463">MSFFHALQSLVFYVAACSPCHQALHQRRLKKEAKRQREAQQLEHAIPGGYNQPEPFKTNPYWSEEISMGPHLERKKYKNPSQRHLASSGGESVSVGGSSVVVNHTPNIITTTTTVSVSRVNHMPSTDFSTNDMSSDTISRAKENEKPNASTSGSSVVTITHLGPASRRSESGYGLSPVTTTDIPHDWNHRRYQREDEELWGSELSRTGHKLMDAIKHAGSSAGRFIESSLNKDARQLSDDEDEGSRYFLPVNPPVNDYHPPIVRRHDLKGTVRWMVQPPPPAKLMEGKVPVSRGSSIASRRTTASRRTSTWDRSMDGGVPVSRGSSTSNLSRHPTHSNRVINGIPVYGSSANDFSSHITPDDDRKAGVSAVEMKF</sequence>
<feature type="compositionally biased region" description="Low complexity" evidence="1">
    <location>
        <begin position="87"/>
        <end position="97"/>
    </location>
</feature>
<feature type="compositionally biased region" description="Polar residues" evidence="1">
    <location>
        <begin position="323"/>
        <end position="340"/>
    </location>
</feature>
<feature type="region of interest" description="Disordered" evidence="1">
    <location>
        <begin position="76"/>
        <end position="97"/>
    </location>
</feature>
<protein>
    <recommendedName>
        <fullName evidence="5">Signal peptide-containing protein</fullName>
    </recommendedName>
</protein>
<proteinExistence type="predicted"/>
<keyword evidence="2" id="KW-0732">Signal</keyword>
<feature type="compositionally biased region" description="Polar residues" evidence="1">
    <location>
        <begin position="147"/>
        <end position="156"/>
    </location>
</feature>
<dbReference type="Proteomes" id="UP001305414">
    <property type="component" value="Unassembled WGS sequence"/>
</dbReference>
<evidence type="ECO:0000256" key="1">
    <source>
        <dbReference type="SAM" id="MobiDB-lite"/>
    </source>
</evidence>
<dbReference type="EMBL" id="JAWHQM010000036">
    <property type="protein sequence ID" value="KAK5633820.1"/>
    <property type="molecule type" value="Genomic_DNA"/>
</dbReference>